<feature type="compositionally biased region" description="Polar residues" evidence="1">
    <location>
        <begin position="123"/>
        <end position="135"/>
    </location>
</feature>
<reference evidence="3 4" key="1">
    <citation type="submission" date="2022-01" db="EMBL/GenBank/DDBJ databases">
        <title>Whole genome-based taxonomy of the Shewanellaceae.</title>
        <authorList>
            <person name="Martin-Rodriguez A.J."/>
        </authorList>
    </citation>
    <scope>NUCLEOTIDE SEQUENCE [LARGE SCALE GENOMIC DNA]</scope>
    <source>
        <strain evidence="3 4">DSM 21332</strain>
    </source>
</reference>
<dbReference type="EMBL" id="JAKIKT010000002">
    <property type="protein sequence ID" value="MCL2913456.1"/>
    <property type="molecule type" value="Genomic_DNA"/>
</dbReference>
<name>A0ABT0N6E5_9GAMM</name>
<comment type="caution">
    <text evidence="3">The sequence shown here is derived from an EMBL/GenBank/DDBJ whole genome shotgun (WGS) entry which is preliminary data.</text>
</comment>
<protein>
    <submittedName>
        <fullName evidence="3">General secretion pathway protein GspB</fullName>
    </submittedName>
</protein>
<evidence type="ECO:0000256" key="1">
    <source>
        <dbReference type="SAM" id="MobiDB-lite"/>
    </source>
</evidence>
<feature type="compositionally biased region" description="Low complexity" evidence="1">
    <location>
        <begin position="150"/>
        <end position="167"/>
    </location>
</feature>
<dbReference type="Pfam" id="PF16537">
    <property type="entry name" value="T2SSB"/>
    <property type="match status" value="1"/>
</dbReference>
<dbReference type="RefSeq" id="WP_249248218.1">
    <property type="nucleotide sequence ID" value="NZ_JAKIKT010000002.1"/>
</dbReference>
<proteinExistence type="predicted"/>
<gene>
    <name evidence="3" type="ORF">L2725_06590</name>
</gene>
<dbReference type="InterPro" id="IPR032389">
    <property type="entry name" value="GspB_C"/>
</dbReference>
<evidence type="ECO:0000259" key="2">
    <source>
        <dbReference type="Pfam" id="PF16537"/>
    </source>
</evidence>
<organism evidence="3 4">
    <name type="scientific">Shewanella corallii</name>
    <dbReference type="NCBI Taxonomy" id="560080"/>
    <lineage>
        <taxon>Bacteria</taxon>
        <taxon>Pseudomonadati</taxon>
        <taxon>Pseudomonadota</taxon>
        <taxon>Gammaproteobacteria</taxon>
        <taxon>Alteromonadales</taxon>
        <taxon>Shewanellaceae</taxon>
        <taxon>Shewanella</taxon>
    </lineage>
</organism>
<feature type="region of interest" description="Disordered" evidence="1">
    <location>
        <begin position="115"/>
        <end position="172"/>
    </location>
</feature>
<feature type="domain" description="Type II secretion system protein GspB C-terminal" evidence="2">
    <location>
        <begin position="260"/>
        <end position="319"/>
    </location>
</feature>
<evidence type="ECO:0000313" key="3">
    <source>
        <dbReference type="EMBL" id="MCL2913456.1"/>
    </source>
</evidence>
<dbReference type="Proteomes" id="UP001202831">
    <property type="component" value="Unassembled WGS sequence"/>
</dbReference>
<evidence type="ECO:0000313" key="4">
    <source>
        <dbReference type="Proteomes" id="UP001202831"/>
    </source>
</evidence>
<sequence length="320" mass="33777">MSILLDAVIRNKQQGQLPDPATAPRSYEQAQRRWPVKATAAVVISLLAGAGAAFGLNLLLNKEDTGLPVTAPVSAPVTIPAPEQALVPAQASNSAVAKAGAKSTQSAEVRLAGRGNLPVAQPSPVTHASGANRSGTLPAMASQTRRDMRPTTPAGQSQAAASSGTQPLVLGANTDLTPEQLEILRREAGTSPEGMADLGREAREEQENLLAAFEQALKEVEYQHSVNEGVTPKSLDPIPEPQDTGLPKYGDLPLSLQQQVPDFNIVAHVYASNPNNRWLNVDGRELQQGDTIGGKLKIVEIRPRDVILEIGGTEFTVPAI</sequence>
<keyword evidence="4" id="KW-1185">Reference proteome</keyword>
<accession>A0ABT0N6E5</accession>